<dbReference type="OrthoDB" id="2012659at2759"/>
<dbReference type="InParanoid" id="A0A2G5EH12"/>
<evidence type="ECO:0000313" key="2">
    <source>
        <dbReference type="Proteomes" id="UP000230069"/>
    </source>
</evidence>
<dbReference type="PANTHER" id="PTHR36350:SF3">
    <property type="entry name" value="TRANSMEMBRANE PROTEIN"/>
    <property type="match status" value="1"/>
</dbReference>
<organism evidence="1 2">
    <name type="scientific">Aquilegia coerulea</name>
    <name type="common">Rocky mountain columbine</name>
    <dbReference type="NCBI Taxonomy" id="218851"/>
    <lineage>
        <taxon>Eukaryota</taxon>
        <taxon>Viridiplantae</taxon>
        <taxon>Streptophyta</taxon>
        <taxon>Embryophyta</taxon>
        <taxon>Tracheophyta</taxon>
        <taxon>Spermatophyta</taxon>
        <taxon>Magnoliopsida</taxon>
        <taxon>Ranunculales</taxon>
        <taxon>Ranunculaceae</taxon>
        <taxon>Thalictroideae</taxon>
        <taxon>Aquilegia</taxon>
    </lineage>
</organism>
<sequence>MNWNCSSISSSSLSIFSQMQSHNIKFIQQNGLFFKTPKLMIPPHFQKKLHFLPNSQSKTHSIQLTPISKSLNVQCSYNTLPNNIIKTAVEKVAILLVGGLFFMGSFGCKPTLASPTEEKTNLSEPMEEIKDTQSDDELYLKILEKNPRDVDALKVAFSKMMMKGKRKEAVEYVERLIEVEPDEVEWRLLQALSYEMMGNLTRAKRLFKEILMEKPLLLRALHGLAMVMHKNREGPAVFVMLNKALELAQREKRVTEERNIRILIAQMHVVNGDLEEGLKKFSDLVNDNPTDFRPYLCQGIIYSLLNKKKEADEQFEIYRSLVPEEFPQRGFLDDVVLAAKTETREQLKKEFEAAFSYKK</sequence>
<dbReference type="SUPFAM" id="SSF48452">
    <property type="entry name" value="TPR-like"/>
    <property type="match status" value="1"/>
</dbReference>
<dbReference type="PANTHER" id="PTHR36350">
    <property type="entry name" value="TRANSMEMBRANE PROTEIN"/>
    <property type="match status" value="1"/>
</dbReference>
<dbReference type="Proteomes" id="UP000230069">
    <property type="component" value="Unassembled WGS sequence"/>
</dbReference>
<evidence type="ECO:0000313" key="1">
    <source>
        <dbReference type="EMBL" id="PIA55062.1"/>
    </source>
</evidence>
<name>A0A2G5EH12_AQUCA</name>
<protein>
    <submittedName>
        <fullName evidence="1">Uncharacterized protein</fullName>
    </submittedName>
</protein>
<dbReference type="EMBL" id="KZ305025">
    <property type="protein sequence ID" value="PIA55062.1"/>
    <property type="molecule type" value="Genomic_DNA"/>
</dbReference>
<dbReference type="InterPro" id="IPR011990">
    <property type="entry name" value="TPR-like_helical_dom_sf"/>
</dbReference>
<dbReference type="STRING" id="218851.A0A2G5EH12"/>
<proteinExistence type="predicted"/>
<keyword evidence="2" id="KW-1185">Reference proteome</keyword>
<dbReference type="AlphaFoldDB" id="A0A2G5EH12"/>
<dbReference type="FunCoup" id="A0A2G5EH12">
    <property type="interactions" value="379"/>
</dbReference>
<gene>
    <name evidence="1" type="ORF">AQUCO_00800067v1</name>
</gene>
<accession>A0A2G5EH12</accession>
<dbReference type="Gene3D" id="1.25.40.10">
    <property type="entry name" value="Tetratricopeptide repeat domain"/>
    <property type="match status" value="1"/>
</dbReference>
<reference evidence="1 2" key="1">
    <citation type="submission" date="2017-09" db="EMBL/GenBank/DDBJ databases">
        <title>WGS assembly of Aquilegia coerulea Goldsmith.</title>
        <authorList>
            <person name="Hodges S."/>
            <person name="Kramer E."/>
            <person name="Nordborg M."/>
            <person name="Tomkins J."/>
            <person name="Borevitz J."/>
            <person name="Derieg N."/>
            <person name="Yan J."/>
            <person name="Mihaltcheva S."/>
            <person name="Hayes R.D."/>
            <person name="Rokhsar D."/>
        </authorList>
    </citation>
    <scope>NUCLEOTIDE SEQUENCE [LARGE SCALE GENOMIC DNA]</scope>
    <source>
        <strain evidence="2">cv. Goldsmith</strain>
    </source>
</reference>